<reference evidence="1 2" key="1">
    <citation type="submission" date="2017-08" db="EMBL/GenBank/DDBJ databases">
        <title>Draft genome sequence of filamentous cyanobacterium Calothrix elsteri CCALA 953.</title>
        <authorList>
            <person name="Gagunashvili A.N."/>
            <person name="Elster J."/>
            <person name="Andresson O.S."/>
        </authorList>
    </citation>
    <scope>NUCLEOTIDE SEQUENCE [LARGE SCALE GENOMIC DNA]</scope>
    <source>
        <strain evidence="1 2">CCALA 953</strain>
    </source>
</reference>
<proteinExistence type="predicted"/>
<evidence type="ECO:0000313" key="1">
    <source>
        <dbReference type="EMBL" id="PAX58474.1"/>
    </source>
</evidence>
<protein>
    <submittedName>
        <fullName evidence="1">Uncharacterized protein</fullName>
    </submittedName>
</protein>
<accession>A0A2A2TLS1</accession>
<dbReference type="Pfam" id="PF26637">
    <property type="entry name" value="DUF8210"/>
    <property type="match status" value="1"/>
</dbReference>
<dbReference type="OrthoDB" id="466828at2"/>
<organism evidence="1 2">
    <name type="scientific">Brunnivagina elsteri CCALA 953</name>
    <dbReference type="NCBI Taxonomy" id="987040"/>
    <lineage>
        <taxon>Bacteria</taxon>
        <taxon>Bacillati</taxon>
        <taxon>Cyanobacteriota</taxon>
        <taxon>Cyanophyceae</taxon>
        <taxon>Nostocales</taxon>
        <taxon>Calotrichaceae</taxon>
        <taxon>Brunnivagina</taxon>
    </lineage>
</organism>
<evidence type="ECO:0000313" key="2">
    <source>
        <dbReference type="Proteomes" id="UP000218238"/>
    </source>
</evidence>
<keyword evidence="2" id="KW-1185">Reference proteome</keyword>
<dbReference type="InterPro" id="IPR058523">
    <property type="entry name" value="DUF8210"/>
</dbReference>
<gene>
    <name evidence="1" type="ORF">CK510_07175</name>
</gene>
<dbReference type="NCBIfam" id="NF047380">
    <property type="entry name" value="photo_II_xxx"/>
    <property type="match status" value="1"/>
</dbReference>
<dbReference type="EMBL" id="NTFS01000053">
    <property type="protein sequence ID" value="PAX58474.1"/>
    <property type="molecule type" value="Genomic_DNA"/>
</dbReference>
<dbReference type="AlphaFoldDB" id="A0A2A2TLS1"/>
<comment type="caution">
    <text evidence="1">The sequence shown here is derived from an EMBL/GenBank/DDBJ whole genome shotgun (WGS) entry which is preliminary data.</text>
</comment>
<name>A0A2A2TLS1_9CYAN</name>
<dbReference type="InterPro" id="IPR058095">
    <property type="entry name" value="Psb35-like"/>
</dbReference>
<sequence>MMTILITLFVVAWVAASVLGTLAYFMGEQRKPIHQRNWASDSFDNLAKNLTGKEIDYSDRIPGYAVDA</sequence>
<dbReference type="Proteomes" id="UP000218238">
    <property type="component" value="Unassembled WGS sequence"/>
</dbReference>